<dbReference type="EMBL" id="CAJHUB010000650">
    <property type="protein sequence ID" value="CAD7668980.1"/>
    <property type="molecule type" value="Genomic_DNA"/>
</dbReference>
<gene>
    <name evidence="1" type="ORF">NYPRO_LOCUS1774</name>
</gene>
<reference evidence="1" key="1">
    <citation type="submission" date="2020-12" db="EMBL/GenBank/DDBJ databases">
        <authorList>
            <consortium name="Molecular Ecology Group"/>
        </authorList>
    </citation>
    <scope>NUCLEOTIDE SEQUENCE</scope>
    <source>
        <strain evidence="1">TBG_1078</strain>
    </source>
</reference>
<evidence type="ECO:0000313" key="2">
    <source>
        <dbReference type="Proteomes" id="UP000645828"/>
    </source>
</evidence>
<protein>
    <submittedName>
        <fullName evidence="1">(raccoon dog) hypothetical protein</fullName>
    </submittedName>
</protein>
<evidence type="ECO:0000313" key="1">
    <source>
        <dbReference type="EMBL" id="CAD7668980.1"/>
    </source>
</evidence>
<organism evidence="1 2">
    <name type="scientific">Nyctereutes procyonoides</name>
    <name type="common">Raccoon dog</name>
    <name type="synonym">Canis procyonoides</name>
    <dbReference type="NCBI Taxonomy" id="34880"/>
    <lineage>
        <taxon>Eukaryota</taxon>
        <taxon>Metazoa</taxon>
        <taxon>Chordata</taxon>
        <taxon>Craniata</taxon>
        <taxon>Vertebrata</taxon>
        <taxon>Euteleostomi</taxon>
        <taxon>Mammalia</taxon>
        <taxon>Eutheria</taxon>
        <taxon>Laurasiatheria</taxon>
        <taxon>Carnivora</taxon>
        <taxon>Caniformia</taxon>
        <taxon>Canidae</taxon>
        <taxon>Nyctereutes</taxon>
    </lineage>
</organism>
<dbReference type="AlphaFoldDB" id="A0A811XU60"/>
<sequence>MLSPFPSKFITHSVWELLNTLSRGCYGDSAHPTSKRGPAKRLPWALHSASQQQAAIALNSVCEHLCFISIYFVHLDAFYTHHKHKSQFGCLPWEGEQKQAPCTGSPTWDSIPGLQDRALGQRQTKSSCLDNHKGSRHNQVEGSGGMPGWLRWLKHLPSAQVMISGSWDPASGSLLSGESLSNVWCWIIDRGHYV</sequence>
<proteinExistence type="predicted"/>
<keyword evidence="2" id="KW-1185">Reference proteome</keyword>
<accession>A0A811XU60</accession>
<comment type="caution">
    <text evidence="1">The sequence shown here is derived from an EMBL/GenBank/DDBJ whole genome shotgun (WGS) entry which is preliminary data.</text>
</comment>
<name>A0A811XU60_NYCPR</name>
<dbReference type="Proteomes" id="UP000645828">
    <property type="component" value="Unassembled WGS sequence"/>
</dbReference>